<dbReference type="AlphaFoldDB" id="A0AAD5J1Y3"/>
<comment type="caution">
    <text evidence="3">The sequence shown here is derived from an EMBL/GenBank/DDBJ whole genome shotgun (WGS) entry which is preliminary data.</text>
</comment>
<evidence type="ECO:0000313" key="4">
    <source>
        <dbReference type="Proteomes" id="UP001064489"/>
    </source>
</evidence>
<keyword evidence="4" id="KW-1185">Reference proteome</keyword>
<feature type="domain" description="RNase H type-1" evidence="2">
    <location>
        <begin position="27"/>
        <end position="108"/>
    </location>
</feature>
<dbReference type="GO" id="GO:0004523">
    <property type="term" value="F:RNA-DNA hybrid ribonuclease activity"/>
    <property type="evidence" value="ECO:0007669"/>
    <property type="project" value="InterPro"/>
</dbReference>
<proteinExistence type="predicted"/>
<evidence type="ECO:0000259" key="2">
    <source>
        <dbReference type="PROSITE" id="PS50879"/>
    </source>
</evidence>
<feature type="region of interest" description="Disordered" evidence="1">
    <location>
        <begin position="1"/>
        <end position="21"/>
    </location>
</feature>
<dbReference type="InterPro" id="IPR002156">
    <property type="entry name" value="RNaseH_domain"/>
</dbReference>
<gene>
    <name evidence="3" type="ORF">LWI28_027571</name>
</gene>
<dbReference type="PANTHER" id="PTHR48475">
    <property type="entry name" value="RIBONUCLEASE H"/>
    <property type="match status" value="1"/>
</dbReference>
<dbReference type="Proteomes" id="UP001064489">
    <property type="component" value="Chromosome 4"/>
</dbReference>
<evidence type="ECO:0000313" key="3">
    <source>
        <dbReference type="EMBL" id="KAI9182656.1"/>
    </source>
</evidence>
<evidence type="ECO:0000256" key="1">
    <source>
        <dbReference type="SAM" id="MobiDB-lite"/>
    </source>
</evidence>
<name>A0AAD5J1Y3_ACENE</name>
<dbReference type="Gene3D" id="3.30.420.10">
    <property type="entry name" value="Ribonuclease H-like superfamily/Ribonuclease H"/>
    <property type="match status" value="1"/>
</dbReference>
<dbReference type="PANTHER" id="PTHR48475:SF2">
    <property type="entry name" value="RIBONUCLEASE H"/>
    <property type="match status" value="1"/>
</dbReference>
<dbReference type="InterPro" id="IPR036397">
    <property type="entry name" value="RNaseH_sf"/>
</dbReference>
<dbReference type="EMBL" id="JAJSOW010000101">
    <property type="protein sequence ID" value="KAI9182656.1"/>
    <property type="molecule type" value="Genomic_DNA"/>
</dbReference>
<accession>A0AAD5J1Y3</accession>
<dbReference type="InterPro" id="IPR012337">
    <property type="entry name" value="RNaseH-like_sf"/>
</dbReference>
<sequence>MEFSVNSDPIIKPDPSPNQTDLNWLEDNKTWILYTDEASSQSRCGAGTVVIDLEEVEYSHCFRFGFMVTNNEAEYEALLARMGVTEALGADFLIVKSDSQLVVNQVLG</sequence>
<dbReference type="GO" id="GO:0003676">
    <property type="term" value="F:nucleic acid binding"/>
    <property type="evidence" value="ECO:0007669"/>
    <property type="project" value="InterPro"/>
</dbReference>
<reference evidence="3" key="1">
    <citation type="journal article" date="2022" name="Plant J.">
        <title>Strategies of tolerance reflected in two North American maple genomes.</title>
        <authorList>
            <person name="McEvoy S.L."/>
            <person name="Sezen U.U."/>
            <person name="Trouern-Trend A."/>
            <person name="McMahon S.M."/>
            <person name="Schaberg P.G."/>
            <person name="Yang J."/>
            <person name="Wegrzyn J.L."/>
            <person name="Swenson N.G."/>
        </authorList>
    </citation>
    <scope>NUCLEOTIDE SEQUENCE</scope>
    <source>
        <strain evidence="3">91603</strain>
    </source>
</reference>
<organism evidence="3 4">
    <name type="scientific">Acer negundo</name>
    <name type="common">Box elder</name>
    <dbReference type="NCBI Taxonomy" id="4023"/>
    <lineage>
        <taxon>Eukaryota</taxon>
        <taxon>Viridiplantae</taxon>
        <taxon>Streptophyta</taxon>
        <taxon>Embryophyta</taxon>
        <taxon>Tracheophyta</taxon>
        <taxon>Spermatophyta</taxon>
        <taxon>Magnoliopsida</taxon>
        <taxon>eudicotyledons</taxon>
        <taxon>Gunneridae</taxon>
        <taxon>Pentapetalae</taxon>
        <taxon>rosids</taxon>
        <taxon>malvids</taxon>
        <taxon>Sapindales</taxon>
        <taxon>Sapindaceae</taxon>
        <taxon>Hippocastanoideae</taxon>
        <taxon>Acereae</taxon>
        <taxon>Acer</taxon>
    </lineage>
</organism>
<dbReference type="PROSITE" id="PS50879">
    <property type="entry name" value="RNASE_H_1"/>
    <property type="match status" value="1"/>
</dbReference>
<reference evidence="3" key="2">
    <citation type="submission" date="2023-02" db="EMBL/GenBank/DDBJ databases">
        <authorList>
            <person name="Swenson N.G."/>
            <person name="Wegrzyn J.L."/>
            <person name="Mcevoy S.L."/>
        </authorList>
    </citation>
    <scope>NUCLEOTIDE SEQUENCE</scope>
    <source>
        <strain evidence="3">91603</strain>
        <tissue evidence="3">Leaf</tissue>
    </source>
</reference>
<protein>
    <recommendedName>
        <fullName evidence="2">RNase H type-1 domain-containing protein</fullName>
    </recommendedName>
</protein>
<dbReference type="Pfam" id="PF13456">
    <property type="entry name" value="RVT_3"/>
    <property type="match status" value="1"/>
</dbReference>
<dbReference type="SUPFAM" id="SSF53098">
    <property type="entry name" value="Ribonuclease H-like"/>
    <property type="match status" value="1"/>
</dbReference>